<dbReference type="Proteomes" id="UP001454036">
    <property type="component" value="Unassembled WGS sequence"/>
</dbReference>
<protein>
    <submittedName>
        <fullName evidence="1">Uncharacterized protein</fullName>
    </submittedName>
</protein>
<comment type="caution">
    <text evidence="1">The sequence shown here is derived from an EMBL/GenBank/DDBJ whole genome shotgun (WGS) entry which is preliminary data.</text>
</comment>
<sequence length="106" mass="12264">MAFSVQLTQIPKLAELAAFPDSRIIRWRKAASVRCSAAPPSANIENDDFDPKSFRKSLTRSDNYNRKGFGHKEETLQLMNREYTSNNLFINSIFKSIPCQFFMKRI</sequence>
<reference evidence="1 2" key="1">
    <citation type="submission" date="2024-01" db="EMBL/GenBank/DDBJ databases">
        <title>The complete chloroplast genome sequence of Lithospermum erythrorhizon: insights into the phylogenetic relationship among Boraginaceae species and the maternal lineages of purple gromwells.</title>
        <authorList>
            <person name="Okada T."/>
            <person name="Watanabe K."/>
        </authorList>
    </citation>
    <scope>NUCLEOTIDE SEQUENCE [LARGE SCALE GENOMIC DNA]</scope>
</reference>
<dbReference type="PANTHER" id="PTHR31619:SF5">
    <property type="entry name" value="4-HYDROXY-3-METHYLBUT-2-ENYL DIPHOSPHATE REDUCTASE, CHLOROPLASTIC"/>
    <property type="match status" value="1"/>
</dbReference>
<organism evidence="1 2">
    <name type="scientific">Lithospermum erythrorhizon</name>
    <name type="common">Purple gromwell</name>
    <name type="synonym">Lithospermum officinale var. erythrorhizon</name>
    <dbReference type="NCBI Taxonomy" id="34254"/>
    <lineage>
        <taxon>Eukaryota</taxon>
        <taxon>Viridiplantae</taxon>
        <taxon>Streptophyta</taxon>
        <taxon>Embryophyta</taxon>
        <taxon>Tracheophyta</taxon>
        <taxon>Spermatophyta</taxon>
        <taxon>Magnoliopsida</taxon>
        <taxon>eudicotyledons</taxon>
        <taxon>Gunneridae</taxon>
        <taxon>Pentapetalae</taxon>
        <taxon>asterids</taxon>
        <taxon>lamiids</taxon>
        <taxon>Boraginales</taxon>
        <taxon>Boraginaceae</taxon>
        <taxon>Boraginoideae</taxon>
        <taxon>Lithospermeae</taxon>
        <taxon>Lithospermum</taxon>
    </lineage>
</organism>
<dbReference type="EMBL" id="BAABME010030592">
    <property type="protein sequence ID" value="GAA0142041.1"/>
    <property type="molecule type" value="Genomic_DNA"/>
</dbReference>
<gene>
    <name evidence="1" type="ORF">LIER_42699</name>
</gene>
<name>A0AAV3NUF5_LITER</name>
<accession>A0AAV3NUF5</accession>
<proteinExistence type="predicted"/>
<keyword evidence="2" id="KW-1185">Reference proteome</keyword>
<dbReference type="PANTHER" id="PTHR31619">
    <property type="entry name" value="4-HYDROXY-3-METHYLBUT-2-ENYL DIPHOSPHATE REDUCTASE, CHLOROPLASTIC"/>
    <property type="match status" value="1"/>
</dbReference>
<evidence type="ECO:0000313" key="2">
    <source>
        <dbReference type="Proteomes" id="UP001454036"/>
    </source>
</evidence>
<dbReference type="AlphaFoldDB" id="A0AAV3NUF5"/>
<evidence type="ECO:0000313" key="1">
    <source>
        <dbReference type="EMBL" id="GAA0142041.1"/>
    </source>
</evidence>